<feature type="region of interest" description="Disordered" evidence="1">
    <location>
        <begin position="433"/>
        <end position="471"/>
    </location>
</feature>
<proteinExistence type="predicted"/>
<organism evidence="2 3">
    <name type="scientific">Plectosphaerella plurivora</name>
    <dbReference type="NCBI Taxonomy" id="936078"/>
    <lineage>
        <taxon>Eukaryota</taxon>
        <taxon>Fungi</taxon>
        <taxon>Dikarya</taxon>
        <taxon>Ascomycota</taxon>
        <taxon>Pezizomycotina</taxon>
        <taxon>Sordariomycetes</taxon>
        <taxon>Hypocreomycetidae</taxon>
        <taxon>Glomerellales</taxon>
        <taxon>Plectosphaerellaceae</taxon>
        <taxon>Plectosphaerella</taxon>
    </lineage>
</organism>
<feature type="region of interest" description="Disordered" evidence="1">
    <location>
        <begin position="1"/>
        <end position="21"/>
    </location>
</feature>
<feature type="region of interest" description="Disordered" evidence="1">
    <location>
        <begin position="508"/>
        <end position="533"/>
    </location>
</feature>
<feature type="compositionally biased region" description="Polar residues" evidence="1">
    <location>
        <begin position="253"/>
        <end position="268"/>
    </location>
</feature>
<keyword evidence="3" id="KW-1185">Reference proteome</keyword>
<dbReference type="Gene3D" id="1.20.58.80">
    <property type="entry name" value="Phosphotransferase system, lactose/cellobiose-type IIA subunit"/>
    <property type="match status" value="1"/>
</dbReference>
<dbReference type="SUPFAM" id="SSF140361">
    <property type="entry name" value="MIT domain-like"/>
    <property type="match status" value="1"/>
</dbReference>
<dbReference type="PANTHER" id="PTHR40130">
    <property type="entry name" value="EXPRESSED PROTEIN"/>
    <property type="match status" value="1"/>
</dbReference>
<feature type="compositionally biased region" description="Polar residues" evidence="1">
    <location>
        <begin position="211"/>
        <end position="221"/>
    </location>
</feature>
<comment type="caution">
    <text evidence="2">The sequence shown here is derived from an EMBL/GenBank/DDBJ whole genome shotgun (WGS) entry which is preliminary data.</text>
</comment>
<evidence type="ECO:0000256" key="1">
    <source>
        <dbReference type="SAM" id="MobiDB-lite"/>
    </source>
</evidence>
<name>A0A9P9A8T7_9PEZI</name>
<accession>A0A9P9A8T7</accession>
<dbReference type="AlphaFoldDB" id="A0A9P9A8T7"/>
<feature type="region of interest" description="Disordered" evidence="1">
    <location>
        <begin position="69"/>
        <end position="221"/>
    </location>
</feature>
<evidence type="ECO:0000313" key="3">
    <source>
        <dbReference type="Proteomes" id="UP000770015"/>
    </source>
</evidence>
<dbReference type="PANTHER" id="PTHR40130:SF1">
    <property type="entry name" value="SPINDLE POLE BODY-ASSOCIATED PROTEIN CUT12 DOMAIN-CONTAINING PROTEIN"/>
    <property type="match status" value="1"/>
</dbReference>
<reference evidence="2" key="1">
    <citation type="journal article" date="2021" name="Nat. Commun.">
        <title>Genetic determinants of endophytism in the Arabidopsis root mycobiome.</title>
        <authorList>
            <person name="Mesny F."/>
            <person name="Miyauchi S."/>
            <person name="Thiergart T."/>
            <person name="Pickel B."/>
            <person name="Atanasova L."/>
            <person name="Karlsson M."/>
            <person name="Huettel B."/>
            <person name="Barry K.W."/>
            <person name="Haridas S."/>
            <person name="Chen C."/>
            <person name="Bauer D."/>
            <person name="Andreopoulos W."/>
            <person name="Pangilinan J."/>
            <person name="LaButti K."/>
            <person name="Riley R."/>
            <person name="Lipzen A."/>
            <person name="Clum A."/>
            <person name="Drula E."/>
            <person name="Henrissat B."/>
            <person name="Kohler A."/>
            <person name="Grigoriev I.V."/>
            <person name="Martin F.M."/>
            <person name="Hacquard S."/>
        </authorList>
    </citation>
    <scope>NUCLEOTIDE SEQUENCE</scope>
    <source>
        <strain evidence="2">MPI-SDFR-AT-0117</strain>
    </source>
</reference>
<gene>
    <name evidence="2" type="ORF">F5X68DRAFT_6436</name>
</gene>
<sequence length="533" mass="57377">MDESPLIKAHEHARAASAANRQAETTVAVNEHALAAGEFANAARTTTSIDALRTLKLLENYHLRLAELMKQPHEQKPPTNDTDADTEVDEKQAGVAPEAEDTPPESHSDTKAAPAPQQKKISSRPMTSSIASNLASARGIRARNRGDPVPPSVTSDPASGNLEVSPRRENSGSRSKMKTVLDHSRPAWVPPDNSHRRKELEALDEEETPAPVSSTTSDDNYSRFYNTFGGLFNKLSAPLAFAGLPLITEESTSSSQDALVQEPPQQMSPAAKRTRQKAPALAAEPELSKIYSKATMRAISGQNPSESFYVVPTSGHTMSYANILNYADKEKRRMEASMHSGGGGVMSMMEEDDDDFVDARELPSGPPSPTFRRRPGGSSVGSGSRVRGGGTTPGSKTVEELAMENKSLKEVLDKLSKRLHVFEASAQNSHLALAESMRLRRPGSPLHSSAGSGGGAGGGLEAAALQAKNKDLEEQMASALRRMEQLEEENQRNERSLAKYREKWEKLKAGAKARRSAQGGAENVAPGEEASSR</sequence>
<feature type="compositionally biased region" description="Polar residues" evidence="1">
    <location>
        <begin position="124"/>
        <end position="135"/>
    </location>
</feature>
<evidence type="ECO:0000313" key="2">
    <source>
        <dbReference type="EMBL" id="KAH6687762.1"/>
    </source>
</evidence>
<dbReference type="EMBL" id="JAGSXJ010000010">
    <property type="protein sequence ID" value="KAH6687762.1"/>
    <property type="molecule type" value="Genomic_DNA"/>
</dbReference>
<dbReference type="OrthoDB" id="3197614at2759"/>
<protein>
    <submittedName>
        <fullName evidence="2">Uncharacterized protein</fullName>
    </submittedName>
</protein>
<feature type="compositionally biased region" description="Gly residues" evidence="1">
    <location>
        <begin position="451"/>
        <end position="460"/>
    </location>
</feature>
<feature type="region of interest" description="Disordered" evidence="1">
    <location>
        <begin position="357"/>
        <end position="400"/>
    </location>
</feature>
<dbReference type="Proteomes" id="UP000770015">
    <property type="component" value="Unassembled WGS sequence"/>
</dbReference>
<feature type="region of interest" description="Disordered" evidence="1">
    <location>
        <begin position="253"/>
        <end position="283"/>
    </location>
</feature>